<feature type="transmembrane region" description="Helical" evidence="5">
    <location>
        <begin position="82"/>
        <end position="103"/>
    </location>
</feature>
<organism evidence="6">
    <name type="scientific">Thermodesulfovibrio obliviosus</name>
    <dbReference type="NCBI Taxonomy" id="3118332"/>
    <lineage>
        <taxon>Bacteria</taxon>
        <taxon>Pseudomonadati</taxon>
        <taxon>Nitrospirota</taxon>
        <taxon>Thermodesulfovibrionia</taxon>
        <taxon>Thermodesulfovibrionales</taxon>
        <taxon>Thermodesulfovibrionaceae</taxon>
        <taxon>Thermodesulfovibrio</taxon>
    </lineage>
</organism>
<comment type="subcellular location">
    <subcellularLocation>
        <location evidence="5">Cell membrane</location>
        <topology evidence="5">Multi-pass membrane protein</topology>
    </subcellularLocation>
    <subcellularLocation>
        <location evidence="1">Membrane</location>
        <topology evidence="1">Multi-pass membrane protein</topology>
    </subcellularLocation>
</comment>
<proteinExistence type="inferred from homology"/>
<dbReference type="EMBL" id="CP144374">
    <property type="protein sequence ID" value="XCH49258.1"/>
    <property type="molecule type" value="Genomic_DNA"/>
</dbReference>
<comment type="subunit">
    <text evidence="5">Forms a complex with TatA.</text>
</comment>
<evidence type="ECO:0000256" key="5">
    <source>
        <dbReference type="HAMAP-Rule" id="MF_00902"/>
    </source>
</evidence>
<dbReference type="Pfam" id="PF00902">
    <property type="entry name" value="TatC"/>
    <property type="match status" value="1"/>
</dbReference>
<dbReference type="GO" id="GO:0043953">
    <property type="term" value="P:protein transport by the Tat complex"/>
    <property type="evidence" value="ECO:0007669"/>
    <property type="project" value="UniProtKB-UniRule"/>
</dbReference>
<protein>
    <recommendedName>
        <fullName evidence="5">Sec-independent protein translocase protein TatC</fullName>
    </recommendedName>
</protein>
<accession>A0AAU8H375</accession>
<keyword evidence="5" id="KW-0813">Transport</keyword>
<dbReference type="PANTHER" id="PTHR30371:SF0">
    <property type="entry name" value="SEC-INDEPENDENT PROTEIN TRANSLOCASE PROTEIN TATC, CHLOROPLASTIC-RELATED"/>
    <property type="match status" value="1"/>
</dbReference>
<comment type="similarity">
    <text evidence="5">Belongs to the TatC family.</text>
</comment>
<keyword evidence="4 5" id="KW-0472">Membrane</keyword>
<keyword evidence="5" id="KW-0811">Translocation</keyword>
<keyword evidence="3 5" id="KW-1133">Transmembrane helix</keyword>
<dbReference type="PANTHER" id="PTHR30371">
    <property type="entry name" value="SEC-INDEPENDENT PROTEIN TRANSLOCASE PROTEIN TATC"/>
    <property type="match status" value="1"/>
</dbReference>
<name>A0AAU8H375_9BACT</name>
<keyword evidence="2 5" id="KW-0812">Transmembrane</keyword>
<keyword evidence="5" id="KW-0653">Protein transport</keyword>
<dbReference type="NCBIfam" id="TIGR00945">
    <property type="entry name" value="tatC"/>
    <property type="match status" value="1"/>
</dbReference>
<dbReference type="AlphaFoldDB" id="A0AAU8H375"/>
<evidence type="ECO:0000313" key="6">
    <source>
        <dbReference type="EMBL" id="XCH49258.1"/>
    </source>
</evidence>
<dbReference type="GO" id="GO:0033281">
    <property type="term" value="C:TAT protein transport complex"/>
    <property type="evidence" value="ECO:0007669"/>
    <property type="project" value="UniProtKB-UniRule"/>
</dbReference>
<evidence type="ECO:0000256" key="4">
    <source>
        <dbReference type="ARBA" id="ARBA00023136"/>
    </source>
</evidence>
<dbReference type="RefSeq" id="WP_353686887.1">
    <property type="nucleotide sequence ID" value="NZ_CP144374.1"/>
</dbReference>
<dbReference type="PRINTS" id="PR01840">
    <property type="entry name" value="TATCFAMILY"/>
</dbReference>
<gene>
    <name evidence="5 6" type="primary">tatC</name>
    <name evidence="6" type="ORF">V4D31_03620</name>
</gene>
<sequence length="263" mass="29922">MEEQKMSLIEHLSELRKRIIICLVALVIAFIFTFSYSEYIFKLLLFPLQFTPQISLKEGLVFVPDQKLHNTKLVFLGPAEAFWMNMKIALVSGFVLTIPIIFYQLWRFVSPGLYSHEKKYVMPFVLSATGLFLTGVAFCYLIVLPFAMGFLLNYKVGDFLMPMLSVGLYVDFLLKFLLAFGLVFELPILIVITTRMGLITPQTLKKYRRLAIVLAFVVAAIITPTPDAFNQTLMAVPMIILYELGIWVSILLNKKGKNNGGQK</sequence>
<evidence type="ECO:0000256" key="2">
    <source>
        <dbReference type="ARBA" id="ARBA00022692"/>
    </source>
</evidence>
<feature type="transmembrane region" description="Helical" evidence="5">
    <location>
        <begin position="20"/>
        <end position="41"/>
    </location>
</feature>
<feature type="transmembrane region" description="Helical" evidence="5">
    <location>
        <begin position="124"/>
        <end position="152"/>
    </location>
</feature>
<feature type="transmembrane region" description="Helical" evidence="5">
    <location>
        <begin position="172"/>
        <end position="198"/>
    </location>
</feature>
<evidence type="ECO:0000256" key="1">
    <source>
        <dbReference type="ARBA" id="ARBA00004141"/>
    </source>
</evidence>
<feature type="transmembrane region" description="Helical" evidence="5">
    <location>
        <begin position="232"/>
        <end position="253"/>
    </location>
</feature>
<reference evidence="6" key="1">
    <citation type="submission" date="2024-01" db="EMBL/GenBank/DDBJ databases">
        <title>The first autotrophic representatives of the genus Thermodesulfovibrio.</title>
        <authorList>
            <person name="Maltseva A.I."/>
            <person name="Elcheninov A.G."/>
            <person name="Kublanov I.V."/>
            <person name="Lebedinsky A.V."/>
            <person name="Frolov E.N."/>
        </authorList>
    </citation>
    <scope>NUCLEOTIDE SEQUENCE</scope>
    <source>
        <strain evidence="6">3462-1</strain>
    </source>
</reference>
<keyword evidence="5" id="KW-1003">Cell membrane</keyword>
<dbReference type="KEGG" id="tob:V4D31_03620"/>
<evidence type="ECO:0000256" key="3">
    <source>
        <dbReference type="ARBA" id="ARBA00022989"/>
    </source>
</evidence>
<dbReference type="GO" id="GO:0065002">
    <property type="term" value="P:intracellular protein transmembrane transport"/>
    <property type="evidence" value="ECO:0007669"/>
    <property type="project" value="TreeGrafter"/>
</dbReference>
<feature type="transmembrane region" description="Helical" evidence="5">
    <location>
        <begin position="210"/>
        <end position="226"/>
    </location>
</feature>
<dbReference type="GO" id="GO:0009977">
    <property type="term" value="F:proton motive force dependent protein transmembrane transporter activity"/>
    <property type="evidence" value="ECO:0007669"/>
    <property type="project" value="TreeGrafter"/>
</dbReference>
<dbReference type="InterPro" id="IPR002033">
    <property type="entry name" value="TatC"/>
</dbReference>
<comment type="function">
    <text evidence="5">Part of the twin-arginine translocation (Tat) system that transports large folded proteins containing a characteristic twin-arginine motif in their signal peptide across membranes.</text>
</comment>
<dbReference type="HAMAP" id="MF_00902">
    <property type="entry name" value="TatC"/>
    <property type="match status" value="1"/>
</dbReference>